<dbReference type="OrthoDB" id="9794842at2"/>
<evidence type="ECO:0000256" key="1">
    <source>
        <dbReference type="ARBA" id="ARBA00001561"/>
    </source>
</evidence>
<dbReference type="PANTHER" id="PTHR30417:SF4">
    <property type="entry name" value="1,6-ANHYDRO-N-ACETYLMURAMYL-L-ALANINE AMIDASE AMPD"/>
    <property type="match status" value="1"/>
</dbReference>
<evidence type="ECO:0000313" key="14">
    <source>
        <dbReference type="EMBL" id="SDS75755.1"/>
    </source>
</evidence>
<evidence type="ECO:0000256" key="4">
    <source>
        <dbReference type="ARBA" id="ARBA00007553"/>
    </source>
</evidence>
<evidence type="ECO:0000256" key="6">
    <source>
        <dbReference type="ARBA" id="ARBA00022490"/>
    </source>
</evidence>
<evidence type="ECO:0000256" key="8">
    <source>
        <dbReference type="ARBA" id="ARBA00022801"/>
    </source>
</evidence>
<keyword evidence="9" id="KW-0862">Zinc</keyword>
<dbReference type="PANTHER" id="PTHR30417">
    <property type="entry name" value="N-ACETYLMURAMOYL-L-ALANINE AMIDASE AMID"/>
    <property type="match status" value="1"/>
</dbReference>
<organism evidence="14 15">
    <name type="scientific">Halopseudomonas xinjiangensis</name>
    <dbReference type="NCBI Taxonomy" id="487184"/>
    <lineage>
        <taxon>Bacteria</taxon>
        <taxon>Pseudomonadati</taxon>
        <taxon>Pseudomonadota</taxon>
        <taxon>Gammaproteobacteria</taxon>
        <taxon>Pseudomonadales</taxon>
        <taxon>Pseudomonadaceae</taxon>
        <taxon>Halopseudomonas</taxon>
    </lineage>
</organism>
<dbReference type="RefSeq" id="WP_093394320.1">
    <property type="nucleotide sequence ID" value="NZ_LT629736.1"/>
</dbReference>
<keyword evidence="6" id="KW-0963">Cytoplasm</keyword>
<feature type="domain" description="N-acetylmuramoyl-L-alanine amidase" evidence="13">
    <location>
        <begin position="18"/>
        <end position="169"/>
    </location>
</feature>
<name>A0A1H1UTG2_9GAMM</name>
<dbReference type="GO" id="GO:0046872">
    <property type="term" value="F:metal ion binding"/>
    <property type="evidence" value="ECO:0007669"/>
    <property type="project" value="UniProtKB-KW"/>
</dbReference>
<protein>
    <recommendedName>
        <fullName evidence="11">1,6-anhydro-N-acetylmuramyl-L-alanine amidase AmpD</fullName>
        <ecNumber evidence="5">3.5.1.28</ecNumber>
    </recommendedName>
    <alternativeName>
        <fullName evidence="12">N-acetylmuramoyl-L-alanine amidase</fullName>
    </alternativeName>
</protein>
<dbReference type="GO" id="GO:0009253">
    <property type="term" value="P:peptidoglycan catabolic process"/>
    <property type="evidence" value="ECO:0007669"/>
    <property type="project" value="InterPro"/>
</dbReference>
<evidence type="ECO:0000256" key="10">
    <source>
        <dbReference type="ARBA" id="ARBA00023316"/>
    </source>
</evidence>
<dbReference type="Pfam" id="PF01510">
    <property type="entry name" value="Amidase_2"/>
    <property type="match status" value="1"/>
</dbReference>
<dbReference type="EC" id="3.5.1.28" evidence="5"/>
<gene>
    <name evidence="14" type="ORF">SAMN05216421_2134</name>
</gene>
<dbReference type="GO" id="GO:0009254">
    <property type="term" value="P:peptidoglycan turnover"/>
    <property type="evidence" value="ECO:0007669"/>
    <property type="project" value="TreeGrafter"/>
</dbReference>
<dbReference type="SUPFAM" id="SSF55846">
    <property type="entry name" value="N-acetylmuramoyl-L-alanine amidase-like"/>
    <property type="match status" value="1"/>
</dbReference>
<comment type="catalytic activity">
    <reaction evidence="1">
        <text>Hydrolyzes the link between N-acetylmuramoyl residues and L-amino acid residues in certain cell-wall glycopeptides.</text>
        <dbReference type="EC" id="3.5.1.28"/>
    </reaction>
</comment>
<dbReference type="SMART" id="SM00644">
    <property type="entry name" value="Ami_2"/>
    <property type="match status" value="1"/>
</dbReference>
<evidence type="ECO:0000256" key="3">
    <source>
        <dbReference type="ARBA" id="ARBA00004496"/>
    </source>
</evidence>
<evidence type="ECO:0000313" key="15">
    <source>
        <dbReference type="Proteomes" id="UP000243207"/>
    </source>
</evidence>
<comment type="similarity">
    <text evidence="4">Belongs to the N-acetylmuramoyl-L-alanine amidase 2 family.</text>
</comment>
<dbReference type="STRING" id="487184.SAMN05216421_2134"/>
<evidence type="ECO:0000256" key="5">
    <source>
        <dbReference type="ARBA" id="ARBA00011901"/>
    </source>
</evidence>
<evidence type="ECO:0000256" key="12">
    <source>
        <dbReference type="ARBA" id="ARBA00042615"/>
    </source>
</evidence>
<dbReference type="AlphaFoldDB" id="A0A1H1UTG2"/>
<dbReference type="Gene3D" id="3.40.80.10">
    <property type="entry name" value="Peptidoglycan recognition protein-like"/>
    <property type="match status" value="1"/>
</dbReference>
<evidence type="ECO:0000259" key="13">
    <source>
        <dbReference type="SMART" id="SM00644"/>
    </source>
</evidence>
<dbReference type="GO" id="GO:0008745">
    <property type="term" value="F:N-acetylmuramoyl-L-alanine amidase activity"/>
    <property type="evidence" value="ECO:0007669"/>
    <property type="project" value="UniProtKB-EC"/>
</dbReference>
<dbReference type="InterPro" id="IPR002502">
    <property type="entry name" value="Amidase_domain"/>
</dbReference>
<keyword evidence="7" id="KW-0479">Metal-binding</keyword>
<evidence type="ECO:0000256" key="7">
    <source>
        <dbReference type="ARBA" id="ARBA00022723"/>
    </source>
</evidence>
<dbReference type="GO" id="GO:0071555">
    <property type="term" value="P:cell wall organization"/>
    <property type="evidence" value="ECO:0007669"/>
    <property type="project" value="UniProtKB-KW"/>
</dbReference>
<evidence type="ECO:0000256" key="11">
    <source>
        <dbReference type="ARBA" id="ARBA00039257"/>
    </source>
</evidence>
<keyword evidence="15" id="KW-1185">Reference proteome</keyword>
<keyword evidence="10" id="KW-0961">Cell wall biogenesis/degradation</keyword>
<dbReference type="Proteomes" id="UP000243207">
    <property type="component" value="Chromosome I"/>
</dbReference>
<accession>A0A1H1UTG2</accession>
<evidence type="ECO:0000256" key="9">
    <source>
        <dbReference type="ARBA" id="ARBA00022833"/>
    </source>
</evidence>
<keyword evidence="8" id="KW-0378">Hydrolase</keyword>
<dbReference type="NCBIfam" id="NF008758">
    <property type="entry name" value="PRK11789.1"/>
    <property type="match status" value="1"/>
</dbReference>
<dbReference type="EMBL" id="LT629736">
    <property type="protein sequence ID" value="SDS75755.1"/>
    <property type="molecule type" value="Genomic_DNA"/>
</dbReference>
<sequence>MVHVSGDGWVKEANKCPSEHFNARPPGLPISLLVIHNISLPPGQFGGGHVQAFFSGQLDGSAHPYFAEIGHLRVSAHFLIERTGCLTQFVSCLDRAWHAGASSYGGCSDCNDFSIGIELEGTDETPFTDAQYQTLTSLSRALMRHYPHITPYRIIGHEHIAPGRKTDPGRCFDWQGYLRALSSPTDEAPGR</sequence>
<comment type="subcellular location">
    <subcellularLocation>
        <location evidence="3">Cytoplasm</location>
    </subcellularLocation>
</comment>
<proteinExistence type="inferred from homology"/>
<dbReference type="CDD" id="cd06583">
    <property type="entry name" value="PGRP"/>
    <property type="match status" value="1"/>
</dbReference>
<reference evidence="15" key="1">
    <citation type="submission" date="2016-10" db="EMBL/GenBank/DDBJ databases">
        <authorList>
            <person name="Varghese N."/>
            <person name="Submissions S."/>
        </authorList>
    </citation>
    <scope>NUCLEOTIDE SEQUENCE [LARGE SCALE GENOMIC DNA]</scope>
    <source>
        <strain evidence="15">NRRL B-51270</strain>
    </source>
</reference>
<dbReference type="GO" id="GO:0005737">
    <property type="term" value="C:cytoplasm"/>
    <property type="evidence" value="ECO:0007669"/>
    <property type="project" value="UniProtKB-SubCell"/>
</dbReference>
<comment type="cofactor">
    <cofactor evidence="2">
        <name>Zn(2+)</name>
        <dbReference type="ChEBI" id="CHEBI:29105"/>
    </cofactor>
</comment>
<dbReference type="InterPro" id="IPR051206">
    <property type="entry name" value="NAMLAA_amidase_2"/>
</dbReference>
<dbReference type="InterPro" id="IPR036505">
    <property type="entry name" value="Amidase/PGRP_sf"/>
</dbReference>
<evidence type="ECO:0000256" key="2">
    <source>
        <dbReference type="ARBA" id="ARBA00001947"/>
    </source>
</evidence>